<name>A0A329U078_9FIRM</name>
<dbReference type="EMBL" id="PRLB01000003">
    <property type="protein sequence ID" value="RAW54703.1"/>
    <property type="molecule type" value="Genomic_DNA"/>
</dbReference>
<dbReference type="SUPFAM" id="SSF53335">
    <property type="entry name" value="S-adenosyl-L-methionine-dependent methyltransferases"/>
    <property type="match status" value="1"/>
</dbReference>
<keyword evidence="3" id="KW-0489">Methyltransferase</keyword>
<reference evidence="3 4" key="1">
    <citation type="submission" date="2018-02" db="EMBL/GenBank/DDBJ databases">
        <title>Complete genome sequencing of Faecalibacterium prausnitzii strains isolated from the human gut.</title>
        <authorList>
            <person name="Fitzgerald B.C."/>
            <person name="Shkoporov A.N."/>
            <person name="Ross P.R."/>
            <person name="Hill C."/>
        </authorList>
    </citation>
    <scope>NUCLEOTIDE SEQUENCE [LARGE SCALE GENOMIC DNA]</scope>
    <source>
        <strain evidence="3 4">APC942/32-1</strain>
    </source>
</reference>
<dbReference type="InterPro" id="IPR041698">
    <property type="entry name" value="Methyltransf_25"/>
</dbReference>
<sequence>MAYNEFAYFYDEFNGEADYETLYAHIKKELEAHGIRDGILADLGCGTGELTLMLTQAGYDMIGIDQSEEMLCVVRDKAEQLGLSGGLLLLRQDLLKLDLYGTIRGAVSTFDTFNHIPDLDKAIANAGFFMEKGGVLLFDMNTPYKHRNVLGENVFTFEEEDASCVWRNHYSAADRRVEISVDIDYRETGEHFHEQFYEYTYDLDTIRAALEKHGFALESVCDGESFGPLTDESERYFFCAVKQYTQLEDQ</sequence>
<accession>A0A329U078</accession>
<dbReference type="GO" id="GO:0032259">
    <property type="term" value="P:methylation"/>
    <property type="evidence" value="ECO:0007669"/>
    <property type="project" value="UniProtKB-KW"/>
</dbReference>
<evidence type="ECO:0000259" key="2">
    <source>
        <dbReference type="Pfam" id="PF13649"/>
    </source>
</evidence>
<evidence type="ECO:0000313" key="4">
    <source>
        <dbReference type="Proteomes" id="UP000251144"/>
    </source>
</evidence>
<dbReference type="InterPro" id="IPR029063">
    <property type="entry name" value="SAM-dependent_MTases_sf"/>
</dbReference>
<dbReference type="AlphaFoldDB" id="A0A329U078"/>
<feature type="domain" description="Methyltransferase" evidence="2">
    <location>
        <begin position="42"/>
        <end position="134"/>
    </location>
</feature>
<proteinExistence type="predicted"/>
<comment type="caution">
    <text evidence="3">The sequence shown here is derived from an EMBL/GenBank/DDBJ whole genome shotgun (WGS) entry which is preliminary data.</text>
</comment>
<dbReference type="Pfam" id="PF13649">
    <property type="entry name" value="Methyltransf_25"/>
    <property type="match status" value="1"/>
</dbReference>
<gene>
    <name evidence="3" type="ORF">C4N26_04775</name>
</gene>
<evidence type="ECO:0000256" key="1">
    <source>
        <dbReference type="ARBA" id="ARBA00022679"/>
    </source>
</evidence>
<organism evidence="3 4">
    <name type="scientific">Faecalibacterium prausnitzii</name>
    <dbReference type="NCBI Taxonomy" id="853"/>
    <lineage>
        <taxon>Bacteria</taxon>
        <taxon>Bacillati</taxon>
        <taxon>Bacillota</taxon>
        <taxon>Clostridia</taxon>
        <taxon>Eubacteriales</taxon>
        <taxon>Oscillospiraceae</taxon>
        <taxon>Faecalibacterium</taxon>
    </lineage>
</organism>
<dbReference type="Proteomes" id="UP000251144">
    <property type="component" value="Unassembled WGS sequence"/>
</dbReference>
<dbReference type="RefSeq" id="WP_158400615.1">
    <property type="nucleotide sequence ID" value="NZ_PRLB01000003.1"/>
</dbReference>
<dbReference type="GO" id="GO:0008168">
    <property type="term" value="F:methyltransferase activity"/>
    <property type="evidence" value="ECO:0007669"/>
    <property type="project" value="UniProtKB-KW"/>
</dbReference>
<evidence type="ECO:0000313" key="3">
    <source>
        <dbReference type="EMBL" id="RAW54703.1"/>
    </source>
</evidence>
<dbReference type="Gene3D" id="3.40.50.150">
    <property type="entry name" value="Vaccinia Virus protein VP39"/>
    <property type="match status" value="1"/>
</dbReference>
<dbReference type="Gene3D" id="2.20.25.110">
    <property type="entry name" value="S-adenosyl-L-methionine-dependent methyltransferases"/>
    <property type="match status" value="1"/>
</dbReference>
<dbReference type="OrthoDB" id="9811589at2"/>
<dbReference type="PANTHER" id="PTHR43861">
    <property type="entry name" value="TRANS-ACONITATE 2-METHYLTRANSFERASE-RELATED"/>
    <property type="match status" value="1"/>
</dbReference>
<keyword evidence="1 3" id="KW-0808">Transferase</keyword>
<protein>
    <submittedName>
        <fullName evidence="3">Class I SAM-dependent methyltransferase</fullName>
    </submittedName>
</protein>